<evidence type="ECO:0000259" key="6">
    <source>
        <dbReference type="Pfam" id="PF00728"/>
    </source>
</evidence>
<dbReference type="InterPro" id="IPR017853">
    <property type="entry name" value="GH"/>
</dbReference>
<dbReference type="PRINTS" id="PR00738">
    <property type="entry name" value="GLHYDRLASE20"/>
</dbReference>
<evidence type="ECO:0000256" key="3">
    <source>
        <dbReference type="ARBA" id="ARBA00012663"/>
    </source>
</evidence>
<dbReference type="InterPro" id="IPR015882">
    <property type="entry name" value="HEX_bac_N"/>
</dbReference>
<feature type="non-terminal residue" evidence="8">
    <location>
        <position position="251"/>
    </location>
</feature>
<dbReference type="AlphaFoldDB" id="K1STG7"/>
<feature type="domain" description="Glycoside hydrolase family 20 catalytic" evidence="6">
    <location>
        <begin position="161"/>
        <end position="251"/>
    </location>
</feature>
<comment type="similarity">
    <text evidence="2">Belongs to the glycosyl hydrolase 20 family.</text>
</comment>
<dbReference type="Pfam" id="PF00728">
    <property type="entry name" value="Glyco_hydro_20"/>
    <property type="match status" value="1"/>
</dbReference>
<dbReference type="Gene3D" id="3.20.20.80">
    <property type="entry name" value="Glycosidases"/>
    <property type="match status" value="1"/>
</dbReference>
<dbReference type="GO" id="GO:0005975">
    <property type="term" value="P:carbohydrate metabolic process"/>
    <property type="evidence" value="ECO:0007669"/>
    <property type="project" value="InterPro"/>
</dbReference>
<keyword evidence="4" id="KW-0378">Hydrolase</keyword>
<dbReference type="Gene3D" id="3.30.379.10">
    <property type="entry name" value="Chitobiase/beta-hexosaminidase domain 2-like"/>
    <property type="match status" value="1"/>
</dbReference>
<feature type="domain" description="Beta-hexosaminidase bacterial type N-terminal" evidence="7">
    <location>
        <begin position="25"/>
        <end position="158"/>
    </location>
</feature>
<dbReference type="GO" id="GO:0016020">
    <property type="term" value="C:membrane"/>
    <property type="evidence" value="ECO:0007669"/>
    <property type="project" value="TreeGrafter"/>
</dbReference>
<evidence type="ECO:0000313" key="8">
    <source>
        <dbReference type="EMBL" id="EKC60858.1"/>
    </source>
</evidence>
<dbReference type="PROSITE" id="PS51257">
    <property type="entry name" value="PROKAR_LIPOPROTEIN"/>
    <property type="match status" value="1"/>
</dbReference>
<dbReference type="EC" id="3.2.1.52" evidence="3"/>
<dbReference type="SUPFAM" id="SSF55545">
    <property type="entry name" value="beta-N-acetylhexosaminidase-like domain"/>
    <property type="match status" value="1"/>
</dbReference>
<evidence type="ECO:0000256" key="2">
    <source>
        <dbReference type="ARBA" id="ARBA00006285"/>
    </source>
</evidence>
<sequence length="251" mass="27786">MKKLSVLALSCLLLGGCCSKVANTYELIPYPNHLTPRSGSFAVAGAAFAADEKMDEPTRAIVADFAARMAEVAGTQTEVAYSAAPEEGGFCFRVDETLPAEHYALEVGQTGATLRASSLPGFIYGIQTLKQLLPAAVYGGEAVPSDKWEIPCVSIEDAPRFGYRGLHLDVARHFFDTKEVEKVIDMMVVHKLNTLHWHLTEDQGWRIEIKRYPKLTEFGSKRKGTMIEKQWGSCDNVPYGGYYTQDEIREV</sequence>
<dbReference type="InterPro" id="IPR029018">
    <property type="entry name" value="Hex-like_dom2"/>
</dbReference>
<protein>
    <recommendedName>
        <fullName evidence="3">beta-N-acetylhexosaminidase</fullName>
        <ecNumber evidence="3">3.2.1.52</ecNumber>
    </recommendedName>
</protein>
<dbReference type="PANTHER" id="PTHR22600">
    <property type="entry name" value="BETA-HEXOSAMINIDASE"/>
    <property type="match status" value="1"/>
</dbReference>
<keyword evidence="5" id="KW-0326">Glycosidase</keyword>
<evidence type="ECO:0000256" key="5">
    <source>
        <dbReference type="ARBA" id="ARBA00023295"/>
    </source>
</evidence>
<comment type="catalytic activity">
    <reaction evidence="1">
        <text>Hydrolysis of terminal non-reducing N-acetyl-D-hexosamine residues in N-acetyl-beta-D-hexosaminides.</text>
        <dbReference type="EC" id="3.2.1.52"/>
    </reaction>
</comment>
<proteinExistence type="inferred from homology"/>
<evidence type="ECO:0000256" key="4">
    <source>
        <dbReference type="ARBA" id="ARBA00022801"/>
    </source>
</evidence>
<name>K1STG7_9ZZZZ</name>
<dbReference type="Pfam" id="PF02838">
    <property type="entry name" value="Glyco_hydro_20b"/>
    <property type="match status" value="1"/>
</dbReference>
<comment type="caution">
    <text evidence="8">The sequence shown here is derived from an EMBL/GenBank/DDBJ whole genome shotgun (WGS) entry which is preliminary data.</text>
</comment>
<evidence type="ECO:0000259" key="7">
    <source>
        <dbReference type="Pfam" id="PF02838"/>
    </source>
</evidence>
<dbReference type="SUPFAM" id="SSF51445">
    <property type="entry name" value="(Trans)glycosidases"/>
    <property type="match status" value="1"/>
</dbReference>
<dbReference type="InterPro" id="IPR015883">
    <property type="entry name" value="Glyco_hydro_20_cat"/>
</dbReference>
<dbReference type="GO" id="GO:0030203">
    <property type="term" value="P:glycosaminoglycan metabolic process"/>
    <property type="evidence" value="ECO:0007669"/>
    <property type="project" value="TreeGrafter"/>
</dbReference>
<accession>K1STG7</accession>
<reference evidence="8" key="1">
    <citation type="journal article" date="2013" name="Environ. Microbiol.">
        <title>Microbiota from the distal guts of lean and obese adolescents exhibit partial functional redundancy besides clear differences in community structure.</title>
        <authorList>
            <person name="Ferrer M."/>
            <person name="Ruiz A."/>
            <person name="Lanza F."/>
            <person name="Haange S.B."/>
            <person name="Oberbach A."/>
            <person name="Till H."/>
            <person name="Bargiela R."/>
            <person name="Campoy C."/>
            <person name="Segura M.T."/>
            <person name="Richter M."/>
            <person name="von Bergen M."/>
            <person name="Seifert J."/>
            <person name="Suarez A."/>
        </authorList>
    </citation>
    <scope>NUCLEOTIDE SEQUENCE</scope>
</reference>
<gene>
    <name evidence="8" type="ORF">LEA_12649</name>
</gene>
<dbReference type="PANTHER" id="PTHR22600:SF57">
    <property type="entry name" value="BETA-N-ACETYLHEXOSAMINIDASE"/>
    <property type="match status" value="1"/>
</dbReference>
<organism evidence="8">
    <name type="scientific">human gut metagenome</name>
    <dbReference type="NCBI Taxonomy" id="408170"/>
    <lineage>
        <taxon>unclassified sequences</taxon>
        <taxon>metagenomes</taxon>
        <taxon>organismal metagenomes</taxon>
    </lineage>
</organism>
<evidence type="ECO:0000256" key="1">
    <source>
        <dbReference type="ARBA" id="ARBA00001231"/>
    </source>
</evidence>
<dbReference type="InterPro" id="IPR025705">
    <property type="entry name" value="Beta_hexosaminidase_sua/sub"/>
</dbReference>
<dbReference type="EMBL" id="AJWY01008563">
    <property type="protein sequence ID" value="EKC60858.1"/>
    <property type="molecule type" value="Genomic_DNA"/>
</dbReference>
<dbReference type="GO" id="GO:0004563">
    <property type="term" value="F:beta-N-acetylhexosaminidase activity"/>
    <property type="evidence" value="ECO:0007669"/>
    <property type="project" value="UniProtKB-EC"/>
</dbReference>